<reference evidence="2" key="2">
    <citation type="submission" date="2023-06" db="EMBL/GenBank/DDBJ databases">
        <authorList>
            <consortium name="Lawrence Berkeley National Laboratory"/>
            <person name="Haridas S."/>
            <person name="Hensen N."/>
            <person name="Bonometti L."/>
            <person name="Westerberg I."/>
            <person name="Brannstrom I.O."/>
            <person name="Guillou S."/>
            <person name="Cros-Aarteil S."/>
            <person name="Calhoun S."/>
            <person name="Kuo A."/>
            <person name="Mondo S."/>
            <person name="Pangilinan J."/>
            <person name="Riley R."/>
            <person name="Labutti K."/>
            <person name="Andreopoulos B."/>
            <person name="Lipzen A."/>
            <person name="Chen C."/>
            <person name="Yanf M."/>
            <person name="Daum C."/>
            <person name="Ng V."/>
            <person name="Clum A."/>
            <person name="Steindorff A."/>
            <person name="Ohm R."/>
            <person name="Martin F."/>
            <person name="Silar P."/>
            <person name="Natvig D."/>
            <person name="Lalanne C."/>
            <person name="Gautier V."/>
            <person name="Ament-Velasquez S.L."/>
            <person name="Kruys A."/>
            <person name="Hutchinson M.I."/>
            <person name="Powell A.J."/>
            <person name="Barry K."/>
            <person name="Miller A.N."/>
            <person name="Grigoriev I.V."/>
            <person name="Debuchy R."/>
            <person name="Gladieux P."/>
            <person name="Thoren M.H."/>
            <person name="Johannesson H."/>
        </authorList>
    </citation>
    <scope>NUCLEOTIDE SEQUENCE</scope>
    <source>
        <strain evidence="2">SMH4131-1</strain>
    </source>
</reference>
<reference evidence="2" key="1">
    <citation type="journal article" date="2023" name="Mol. Phylogenet. Evol.">
        <title>Genome-scale phylogeny and comparative genomics of the fungal order Sordariales.</title>
        <authorList>
            <person name="Hensen N."/>
            <person name="Bonometti L."/>
            <person name="Westerberg I."/>
            <person name="Brannstrom I.O."/>
            <person name="Guillou S."/>
            <person name="Cros-Aarteil S."/>
            <person name="Calhoun S."/>
            <person name="Haridas S."/>
            <person name="Kuo A."/>
            <person name="Mondo S."/>
            <person name="Pangilinan J."/>
            <person name="Riley R."/>
            <person name="LaButti K."/>
            <person name="Andreopoulos B."/>
            <person name="Lipzen A."/>
            <person name="Chen C."/>
            <person name="Yan M."/>
            <person name="Daum C."/>
            <person name="Ng V."/>
            <person name="Clum A."/>
            <person name="Steindorff A."/>
            <person name="Ohm R.A."/>
            <person name="Martin F."/>
            <person name="Silar P."/>
            <person name="Natvig D.O."/>
            <person name="Lalanne C."/>
            <person name="Gautier V."/>
            <person name="Ament-Velasquez S.L."/>
            <person name="Kruys A."/>
            <person name="Hutchinson M.I."/>
            <person name="Powell A.J."/>
            <person name="Barry K."/>
            <person name="Miller A.N."/>
            <person name="Grigoriev I.V."/>
            <person name="Debuchy R."/>
            <person name="Gladieux P."/>
            <person name="Hiltunen Thoren M."/>
            <person name="Johannesson H."/>
        </authorList>
    </citation>
    <scope>NUCLEOTIDE SEQUENCE</scope>
    <source>
        <strain evidence="2">SMH4131-1</strain>
    </source>
</reference>
<dbReference type="EMBL" id="JAUEPO010000001">
    <property type="protein sequence ID" value="KAK3336956.1"/>
    <property type="molecule type" value="Genomic_DNA"/>
</dbReference>
<evidence type="ECO:0008006" key="4">
    <source>
        <dbReference type="Google" id="ProtNLM"/>
    </source>
</evidence>
<evidence type="ECO:0000256" key="1">
    <source>
        <dbReference type="SAM" id="SignalP"/>
    </source>
</evidence>
<keyword evidence="3" id="KW-1185">Reference proteome</keyword>
<comment type="caution">
    <text evidence="2">The sequence shown here is derived from an EMBL/GenBank/DDBJ whole genome shotgun (WGS) entry which is preliminary data.</text>
</comment>
<dbReference type="AlphaFoldDB" id="A0AAE0J4V2"/>
<sequence>MVKFEVESAMTFWCAVFILLAARLSLGTQREGNMTASPRYHSGFGSGRQYLVLIPKKITMEPTGGRILIPRY</sequence>
<accession>A0AAE0J4V2</accession>
<keyword evidence="1" id="KW-0732">Signal</keyword>
<evidence type="ECO:0000313" key="3">
    <source>
        <dbReference type="Proteomes" id="UP001286456"/>
    </source>
</evidence>
<evidence type="ECO:0000313" key="2">
    <source>
        <dbReference type="EMBL" id="KAK3336956.1"/>
    </source>
</evidence>
<feature type="chain" id="PRO_5042008620" description="Secreted protein" evidence="1">
    <location>
        <begin position="28"/>
        <end position="72"/>
    </location>
</feature>
<proteinExistence type="predicted"/>
<dbReference type="Proteomes" id="UP001286456">
    <property type="component" value="Unassembled WGS sequence"/>
</dbReference>
<protein>
    <recommendedName>
        <fullName evidence="4">Secreted protein</fullName>
    </recommendedName>
</protein>
<organism evidence="2 3">
    <name type="scientific">Cercophora scortea</name>
    <dbReference type="NCBI Taxonomy" id="314031"/>
    <lineage>
        <taxon>Eukaryota</taxon>
        <taxon>Fungi</taxon>
        <taxon>Dikarya</taxon>
        <taxon>Ascomycota</taxon>
        <taxon>Pezizomycotina</taxon>
        <taxon>Sordariomycetes</taxon>
        <taxon>Sordariomycetidae</taxon>
        <taxon>Sordariales</taxon>
        <taxon>Lasiosphaeriaceae</taxon>
        <taxon>Cercophora</taxon>
    </lineage>
</organism>
<feature type="signal peptide" evidence="1">
    <location>
        <begin position="1"/>
        <end position="27"/>
    </location>
</feature>
<gene>
    <name evidence="2" type="ORF">B0T19DRAFT_411101</name>
</gene>
<name>A0AAE0J4V2_9PEZI</name>